<reference evidence="8" key="2">
    <citation type="submission" date="2025-09" db="UniProtKB">
        <authorList>
            <consortium name="Ensembl"/>
        </authorList>
    </citation>
    <scope>IDENTIFICATION</scope>
</reference>
<keyword evidence="4" id="KW-0175">Coiled coil</keyword>
<dbReference type="InterPro" id="IPR044100">
    <property type="entry name" value="Homer_EVH1"/>
</dbReference>
<dbReference type="GO" id="GO:0044325">
    <property type="term" value="F:transmembrane transporter binding"/>
    <property type="evidence" value="ECO:0007669"/>
    <property type="project" value="Ensembl"/>
</dbReference>
<evidence type="ECO:0000256" key="1">
    <source>
        <dbReference type="ARBA" id="ARBA00004496"/>
    </source>
</evidence>
<dbReference type="PROSITE" id="PS50229">
    <property type="entry name" value="WH1"/>
    <property type="match status" value="1"/>
</dbReference>
<evidence type="ECO:0000256" key="4">
    <source>
        <dbReference type="ARBA" id="ARBA00023054"/>
    </source>
</evidence>
<reference evidence="8" key="1">
    <citation type="submission" date="2025-08" db="UniProtKB">
        <authorList>
            <consortium name="Ensembl"/>
        </authorList>
    </citation>
    <scope>IDENTIFICATION</scope>
</reference>
<comment type="similarity">
    <text evidence="5">Belongs to the Homer family.</text>
</comment>
<dbReference type="InterPro" id="IPR000697">
    <property type="entry name" value="WH1/EVH1_dom"/>
</dbReference>
<dbReference type="InterPro" id="IPR045027">
    <property type="entry name" value="Homer"/>
</dbReference>
<feature type="domain" description="WH1" evidence="7">
    <location>
        <begin position="7"/>
        <end position="119"/>
    </location>
</feature>
<evidence type="ECO:0000259" key="7">
    <source>
        <dbReference type="PROSITE" id="PS50229"/>
    </source>
</evidence>
<dbReference type="CDD" id="cd01206">
    <property type="entry name" value="EVH1_Homer_Vesl"/>
    <property type="match status" value="1"/>
</dbReference>
<evidence type="ECO:0000313" key="8">
    <source>
        <dbReference type="Ensembl" id="ENSCABP00000021479.1"/>
    </source>
</evidence>
<dbReference type="SUPFAM" id="SSF50729">
    <property type="entry name" value="PH domain-like"/>
    <property type="match status" value="1"/>
</dbReference>
<evidence type="ECO:0000256" key="2">
    <source>
        <dbReference type="ARBA" id="ARBA00022490"/>
    </source>
</evidence>
<comment type="subcellular location">
    <subcellularLocation>
        <location evidence="1">Cytoplasm</location>
    </subcellularLocation>
    <subcellularLocation>
        <location evidence="6">Postsynaptic density</location>
    </subcellularLocation>
</comment>
<dbReference type="GO" id="GO:0007216">
    <property type="term" value="P:G protein-coupled glutamate receptor signaling pathway"/>
    <property type="evidence" value="ECO:0007669"/>
    <property type="project" value="InterPro"/>
</dbReference>
<keyword evidence="3" id="KW-0770">Synapse</keyword>
<gene>
    <name evidence="8" type="primary">HOMER1</name>
</gene>
<dbReference type="PANTHER" id="PTHR10918">
    <property type="entry name" value="HOMER"/>
    <property type="match status" value="1"/>
</dbReference>
<organism evidence="8 9">
    <name type="scientific">Chelonoidis abingdonii</name>
    <name type="common">Abingdon island giant tortoise</name>
    <name type="synonym">Testudo abingdonii</name>
    <dbReference type="NCBI Taxonomy" id="106734"/>
    <lineage>
        <taxon>Eukaryota</taxon>
        <taxon>Metazoa</taxon>
        <taxon>Chordata</taxon>
        <taxon>Craniata</taxon>
        <taxon>Vertebrata</taxon>
        <taxon>Euteleostomi</taxon>
        <taxon>Archelosauria</taxon>
        <taxon>Testudinata</taxon>
        <taxon>Testudines</taxon>
        <taxon>Cryptodira</taxon>
        <taxon>Durocryptodira</taxon>
        <taxon>Testudinoidea</taxon>
        <taxon>Testudinidae</taxon>
        <taxon>Chelonoidis</taxon>
    </lineage>
</organism>
<sequence>MSTESIFIIVGEQPIFSTRAHVFQIDPNTKKNWVPTSKHAVTVSYFYDSTRNVYRIISLDGSKAIINSTITPNMTFTKTSQKFGQWADSRANTVYGLGFSSEHHLSKLKQVNVACFKLVSISLFACVIPMC</sequence>
<dbReference type="GO" id="GO:0005737">
    <property type="term" value="C:cytoplasm"/>
    <property type="evidence" value="ECO:0007669"/>
    <property type="project" value="UniProtKB-SubCell"/>
</dbReference>
<evidence type="ECO:0000313" key="9">
    <source>
        <dbReference type="Proteomes" id="UP000694404"/>
    </source>
</evidence>
<dbReference type="Pfam" id="PF00568">
    <property type="entry name" value="WH1"/>
    <property type="match status" value="1"/>
</dbReference>
<accession>A0A8C0HCI1</accession>
<dbReference type="GeneTree" id="ENSGT00940000156354"/>
<dbReference type="GO" id="GO:0035256">
    <property type="term" value="F:G protein-coupled glutamate receptor binding"/>
    <property type="evidence" value="ECO:0007669"/>
    <property type="project" value="InterPro"/>
</dbReference>
<evidence type="ECO:0000256" key="3">
    <source>
        <dbReference type="ARBA" id="ARBA00023018"/>
    </source>
</evidence>
<evidence type="ECO:0000256" key="5">
    <source>
        <dbReference type="ARBA" id="ARBA00023606"/>
    </source>
</evidence>
<protein>
    <submittedName>
        <fullName evidence="8">Homer scaffold protein 1</fullName>
    </submittedName>
</protein>
<evidence type="ECO:0000256" key="6">
    <source>
        <dbReference type="ARBA" id="ARBA00034105"/>
    </source>
</evidence>
<proteinExistence type="inferred from homology"/>
<keyword evidence="2" id="KW-0963">Cytoplasm</keyword>
<dbReference type="OMA" id="SSNCRIC"/>
<keyword evidence="9" id="KW-1185">Reference proteome</keyword>
<dbReference type="GO" id="GO:0014069">
    <property type="term" value="C:postsynaptic density"/>
    <property type="evidence" value="ECO:0007669"/>
    <property type="project" value="UniProtKB-SubCell"/>
</dbReference>
<dbReference type="FunFam" id="2.30.29.30:FF:000014">
    <property type="entry name" value="Homer homolog 1 (Drosophila)"/>
    <property type="match status" value="1"/>
</dbReference>
<dbReference type="Gene3D" id="2.30.29.30">
    <property type="entry name" value="Pleckstrin-homology domain (PH domain)/Phosphotyrosine-binding domain (PTB)"/>
    <property type="match status" value="1"/>
</dbReference>
<dbReference type="Proteomes" id="UP000694404">
    <property type="component" value="Unplaced"/>
</dbReference>
<dbReference type="SMART" id="SM00461">
    <property type="entry name" value="WH1"/>
    <property type="match status" value="1"/>
</dbReference>
<name>A0A8C0HCI1_CHEAB</name>
<dbReference type="InterPro" id="IPR011993">
    <property type="entry name" value="PH-like_dom_sf"/>
</dbReference>
<dbReference type="GO" id="GO:0051592">
    <property type="term" value="P:response to calcium ion"/>
    <property type="evidence" value="ECO:0007669"/>
    <property type="project" value="Ensembl"/>
</dbReference>
<dbReference type="AlphaFoldDB" id="A0A8C0HCI1"/>
<dbReference type="Ensembl" id="ENSCABT00000023528.1">
    <property type="protein sequence ID" value="ENSCABP00000021479.1"/>
    <property type="gene ID" value="ENSCABG00000015832.1"/>
</dbReference>